<reference evidence="3 4" key="1">
    <citation type="submission" date="2015-01" db="EMBL/GenBank/DDBJ databases">
        <title>Rufibacter sp./DG31D/ whole genome sequencing.</title>
        <authorList>
            <person name="Kim M.K."/>
            <person name="Srinivasan S."/>
            <person name="Lee J.-J."/>
        </authorList>
    </citation>
    <scope>NUCLEOTIDE SEQUENCE [LARGE SCALE GENOMIC DNA]</scope>
    <source>
        <strain evidence="3 4">DG31D</strain>
    </source>
</reference>
<gene>
    <name evidence="3" type="ORF">TH63_13705</name>
</gene>
<proteinExistence type="inferred from homology"/>
<dbReference type="FunFam" id="3.40.50.720:FF:000240">
    <property type="entry name" value="SDR family oxidoreductase"/>
    <property type="match status" value="1"/>
</dbReference>
<dbReference type="InterPro" id="IPR036291">
    <property type="entry name" value="NAD(P)-bd_dom_sf"/>
</dbReference>
<dbReference type="SUPFAM" id="SSF51735">
    <property type="entry name" value="NAD(P)-binding Rossmann-fold domains"/>
    <property type="match status" value="1"/>
</dbReference>
<dbReference type="AlphaFoldDB" id="A0A0H4VRM8"/>
<evidence type="ECO:0000256" key="2">
    <source>
        <dbReference type="ARBA" id="ARBA00023002"/>
    </source>
</evidence>
<dbReference type="Proteomes" id="UP000036458">
    <property type="component" value="Chromosome"/>
</dbReference>
<keyword evidence="2 3" id="KW-0560">Oxidoreductase</keyword>
<organism evidence="3 4">
    <name type="scientific">Rufibacter radiotolerans</name>
    <dbReference type="NCBI Taxonomy" id="1379910"/>
    <lineage>
        <taxon>Bacteria</taxon>
        <taxon>Pseudomonadati</taxon>
        <taxon>Bacteroidota</taxon>
        <taxon>Cytophagia</taxon>
        <taxon>Cytophagales</taxon>
        <taxon>Hymenobacteraceae</taxon>
        <taxon>Rufibacter</taxon>
    </lineage>
</organism>
<dbReference type="Gene3D" id="3.40.50.720">
    <property type="entry name" value="NAD(P)-binding Rossmann-like Domain"/>
    <property type="match status" value="1"/>
</dbReference>
<dbReference type="PRINTS" id="PR00081">
    <property type="entry name" value="GDHRDH"/>
</dbReference>
<dbReference type="InterPro" id="IPR002347">
    <property type="entry name" value="SDR_fam"/>
</dbReference>
<dbReference type="STRING" id="1379910.TH63_13705"/>
<evidence type="ECO:0000313" key="3">
    <source>
        <dbReference type="EMBL" id="AKQ46439.1"/>
    </source>
</evidence>
<dbReference type="Pfam" id="PF13561">
    <property type="entry name" value="adh_short_C2"/>
    <property type="match status" value="1"/>
</dbReference>
<name>A0A0H4VRM8_9BACT</name>
<comment type="similarity">
    <text evidence="1">Belongs to the short-chain dehydrogenases/reductases (SDR) family.</text>
</comment>
<dbReference type="PATRIC" id="fig|1379910.4.peg.2977"/>
<dbReference type="GO" id="GO:0005975">
    <property type="term" value="P:carbohydrate metabolic process"/>
    <property type="evidence" value="ECO:0007669"/>
    <property type="project" value="UniProtKB-ARBA"/>
</dbReference>
<dbReference type="EC" id="1.1.1.131" evidence="3"/>
<dbReference type="PANTHER" id="PTHR42760:SF115">
    <property type="entry name" value="3-OXOACYL-[ACYL-CARRIER-PROTEIN] REDUCTASE FABG"/>
    <property type="match status" value="1"/>
</dbReference>
<dbReference type="PRINTS" id="PR00080">
    <property type="entry name" value="SDRFAMILY"/>
</dbReference>
<sequence>MNGLEQFSLQGKVIVITGATGVLGEAMSMAVAKAGAKVVILGRNKERAEERVAAIQAAGGEALAILADVQDEEKLQAAKQEILAAWGTIDGLVNAAGGNMPGATIQPNQDLFDLSVADTRKAVDLNLFGTVIPTLVFGKVIAEKGKGSIVNISSLTAQRPLTRVLGYTLAKKAVEGYTQWMASELGLRYGGGVRMNAIAPGVFLTEQNRTLLLYPDGSPTERAQKFIAHTPFQRLGEPEELTGTLIYLLSDASKFVTGETILVDGGFNAFSGV</sequence>
<dbReference type="NCBIfam" id="NF006132">
    <property type="entry name" value="PRK08277.1"/>
    <property type="match status" value="1"/>
</dbReference>
<accession>A0A0H4VRM8</accession>
<keyword evidence="4" id="KW-1185">Reference proteome</keyword>
<protein>
    <submittedName>
        <fullName evidence="3">D-mannonate oxidoreductase</fullName>
        <ecNumber evidence="3">1.1.1.131</ecNumber>
    </submittedName>
</protein>
<dbReference type="PANTHER" id="PTHR42760">
    <property type="entry name" value="SHORT-CHAIN DEHYDROGENASES/REDUCTASES FAMILY MEMBER"/>
    <property type="match status" value="1"/>
</dbReference>
<dbReference type="EMBL" id="CP010777">
    <property type="protein sequence ID" value="AKQ46439.1"/>
    <property type="molecule type" value="Genomic_DNA"/>
</dbReference>
<dbReference type="GO" id="GO:0050090">
    <property type="term" value="F:mannuronate reductase activity"/>
    <property type="evidence" value="ECO:0007669"/>
    <property type="project" value="UniProtKB-EC"/>
</dbReference>
<evidence type="ECO:0000313" key="4">
    <source>
        <dbReference type="Proteomes" id="UP000036458"/>
    </source>
</evidence>
<evidence type="ECO:0000256" key="1">
    <source>
        <dbReference type="ARBA" id="ARBA00006484"/>
    </source>
</evidence>
<dbReference type="RefSeq" id="WP_048921433.1">
    <property type="nucleotide sequence ID" value="NZ_CP010777.1"/>
</dbReference>
<dbReference type="OrthoDB" id="9804104at2"/>
<dbReference type="KEGG" id="ruf:TH63_13705"/>